<dbReference type="PANTHER" id="PTHR30349">
    <property type="entry name" value="PHAGE INTEGRASE-RELATED"/>
    <property type="match status" value="1"/>
</dbReference>
<dbReference type="GO" id="GO:0006310">
    <property type="term" value="P:DNA recombination"/>
    <property type="evidence" value="ECO:0007669"/>
    <property type="project" value="UniProtKB-KW"/>
</dbReference>
<evidence type="ECO:0000256" key="3">
    <source>
        <dbReference type="ARBA" id="ARBA00023125"/>
    </source>
</evidence>
<dbReference type="GO" id="GO:0015074">
    <property type="term" value="P:DNA integration"/>
    <property type="evidence" value="ECO:0007669"/>
    <property type="project" value="UniProtKB-KW"/>
</dbReference>
<dbReference type="GeneID" id="83879436"/>
<dbReference type="InterPro" id="IPR010998">
    <property type="entry name" value="Integrase_recombinase_N"/>
</dbReference>
<dbReference type="Gene3D" id="1.10.443.10">
    <property type="entry name" value="Intergrase catalytic core"/>
    <property type="match status" value="1"/>
</dbReference>
<evidence type="ECO:0000256" key="2">
    <source>
        <dbReference type="ARBA" id="ARBA00022908"/>
    </source>
</evidence>
<dbReference type="PROSITE" id="PS51898">
    <property type="entry name" value="TYR_RECOMBINASE"/>
    <property type="match status" value="1"/>
</dbReference>
<organism evidence="6 7">
    <name type="scientific">Shimia thalassica</name>
    <dbReference type="NCBI Taxonomy" id="1715693"/>
    <lineage>
        <taxon>Bacteria</taxon>
        <taxon>Pseudomonadati</taxon>
        <taxon>Pseudomonadota</taxon>
        <taxon>Alphaproteobacteria</taxon>
        <taxon>Rhodobacterales</taxon>
        <taxon>Roseobacteraceae</taxon>
    </lineage>
</organism>
<dbReference type="CDD" id="cd00397">
    <property type="entry name" value="DNA_BRE_C"/>
    <property type="match status" value="1"/>
</dbReference>
<dbReference type="STRING" id="1715693.PH7735_00345"/>
<evidence type="ECO:0000259" key="5">
    <source>
        <dbReference type="PROSITE" id="PS51898"/>
    </source>
</evidence>
<gene>
    <name evidence="6" type="ORF">PH7735_00345</name>
</gene>
<keyword evidence="4" id="KW-0233">DNA recombination</keyword>
<dbReference type="EMBL" id="CYTW01000001">
    <property type="protein sequence ID" value="CUJ84159.1"/>
    <property type="molecule type" value="Genomic_DNA"/>
</dbReference>
<dbReference type="Gene3D" id="1.10.150.130">
    <property type="match status" value="1"/>
</dbReference>
<evidence type="ECO:0000256" key="1">
    <source>
        <dbReference type="ARBA" id="ARBA00008857"/>
    </source>
</evidence>
<name>A0A0P1I148_9RHOB</name>
<dbReference type="SUPFAM" id="SSF56349">
    <property type="entry name" value="DNA breaking-rejoining enzymes"/>
    <property type="match status" value="1"/>
</dbReference>
<dbReference type="Proteomes" id="UP000051870">
    <property type="component" value="Unassembled WGS sequence"/>
</dbReference>
<dbReference type="PANTHER" id="PTHR30349:SF64">
    <property type="entry name" value="PROPHAGE INTEGRASE INTD-RELATED"/>
    <property type="match status" value="1"/>
</dbReference>
<evidence type="ECO:0000313" key="6">
    <source>
        <dbReference type="EMBL" id="CUJ84159.1"/>
    </source>
</evidence>
<evidence type="ECO:0000256" key="4">
    <source>
        <dbReference type="ARBA" id="ARBA00023172"/>
    </source>
</evidence>
<dbReference type="InterPro" id="IPR011010">
    <property type="entry name" value="DNA_brk_join_enz"/>
</dbReference>
<dbReference type="InterPro" id="IPR013762">
    <property type="entry name" value="Integrase-like_cat_sf"/>
</dbReference>
<proteinExistence type="inferred from homology"/>
<reference evidence="7" key="1">
    <citation type="submission" date="2015-09" db="EMBL/GenBank/DDBJ databases">
        <authorList>
            <person name="Rodrigo-Torres Lidia"/>
            <person name="Arahal R.David."/>
        </authorList>
    </citation>
    <scope>NUCLEOTIDE SEQUENCE [LARGE SCALE GENOMIC DNA]</scope>
    <source>
        <strain evidence="7">CECT 7735</strain>
    </source>
</reference>
<sequence>MASVYQRDGGKWLAALRIPCPAGSVRADGSPVLIRKNKTIKAKSKAAALRDANALEKQLRDNPAAPVTDGSLEWFLLQIFLPYQRANKALKTAHRDAQLANGVLRLMNGAMKLTDVRKPAFVALVDAARKEVWPVDHPKAGQSRNGARNVHHIWGFLKKAMAHAYDEGLITWNVRVEGVKAPPVPKRGPNVKMATADETQILVDALRNGHEKLNRNDADLADVVEFGFLTACRKQETLGLPWAHVHLNAETPFVIIEDVTEEAGGIFRIRRGTKTSAKTGELGRKVYLVPDALALLRRRKEADKGVVWNVDRLVFPDPRTGRVWRPSAVSSMVQTAANNLGVTAGLHSRRHGGITHLIEQGVPLETVSQFAGHADPTMTASTYGWVTEALAQKQLVAIAGGLSSTPKPKTDATGDDLPPEVMLKAMEYAQASGQPLEVVLAVLRGAGAAQAAE</sequence>
<feature type="domain" description="Tyr recombinase" evidence="5">
    <location>
        <begin position="189"/>
        <end position="396"/>
    </location>
</feature>
<dbReference type="RefSeq" id="WP_058309602.1">
    <property type="nucleotide sequence ID" value="NZ_CYTW01000001.1"/>
</dbReference>
<keyword evidence="7" id="KW-1185">Reference proteome</keyword>
<keyword evidence="2" id="KW-0229">DNA integration</keyword>
<dbReference type="InterPro" id="IPR050090">
    <property type="entry name" value="Tyrosine_recombinase_XerCD"/>
</dbReference>
<keyword evidence="3" id="KW-0238">DNA-binding</keyword>
<protein>
    <submittedName>
        <fullName evidence="6">Site-specific tyrosine recombinase XerC</fullName>
    </submittedName>
</protein>
<dbReference type="Pfam" id="PF00589">
    <property type="entry name" value="Phage_integrase"/>
    <property type="match status" value="1"/>
</dbReference>
<dbReference type="GO" id="GO:0003677">
    <property type="term" value="F:DNA binding"/>
    <property type="evidence" value="ECO:0007669"/>
    <property type="project" value="UniProtKB-KW"/>
</dbReference>
<dbReference type="InterPro" id="IPR002104">
    <property type="entry name" value="Integrase_catalytic"/>
</dbReference>
<accession>A0A0P1I148</accession>
<comment type="similarity">
    <text evidence="1">Belongs to the 'phage' integrase family.</text>
</comment>
<dbReference type="AlphaFoldDB" id="A0A0P1I148"/>
<evidence type="ECO:0000313" key="7">
    <source>
        <dbReference type="Proteomes" id="UP000051870"/>
    </source>
</evidence>